<keyword evidence="2" id="KW-1133">Transmembrane helix</keyword>
<feature type="compositionally biased region" description="Low complexity" evidence="1">
    <location>
        <begin position="77"/>
        <end position="110"/>
    </location>
</feature>
<accession>A0A923T7M0</accession>
<feature type="transmembrane region" description="Helical" evidence="2">
    <location>
        <begin position="38"/>
        <end position="60"/>
    </location>
</feature>
<evidence type="ECO:0000256" key="2">
    <source>
        <dbReference type="SAM" id="Phobius"/>
    </source>
</evidence>
<comment type="caution">
    <text evidence="3">The sequence shown here is derived from an EMBL/GenBank/DDBJ whole genome shotgun (WGS) entry which is preliminary data.</text>
</comment>
<keyword evidence="2" id="KW-0812">Transmembrane</keyword>
<evidence type="ECO:0000313" key="3">
    <source>
        <dbReference type="EMBL" id="MBC6994660.1"/>
    </source>
</evidence>
<dbReference type="Proteomes" id="UP000650081">
    <property type="component" value="Unassembled WGS sequence"/>
</dbReference>
<keyword evidence="2" id="KW-0472">Membrane</keyword>
<name>A0A923T7M0_9BACT</name>
<feature type="compositionally biased region" description="Low complexity" evidence="1">
    <location>
        <begin position="135"/>
        <end position="149"/>
    </location>
</feature>
<keyword evidence="4" id="KW-1185">Reference proteome</keyword>
<feature type="region of interest" description="Disordered" evidence="1">
    <location>
        <begin position="66"/>
        <end position="179"/>
    </location>
</feature>
<protein>
    <submittedName>
        <fullName evidence="3">Uncharacterized protein</fullName>
    </submittedName>
</protein>
<proteinExistence type="predicted"/>
<organism evidence="3 4">
    <name type="scientific">Neolewinella lacunae</name>
    <dbReference type="NCBI Taxonomy" id="1517758"/>
    <lineage>
        <taxon>Bacteria</taxon>
        <taxon>Pseudomonadati</taxon>
        <taxon>Bacteroidota</taxon>
        <taxon>Saprospiria</taxon>
        <taxon>Saprospirales</taxon>
        <taxon>Lewinellaceae</taxon>
        <taxon>Neolewinella</taxon>
    </lineage>
</organism>
<sequence length="453" mass="48668">MPGKQQEDWTDDAAFWDEAWRDMQQRLDAPAQRRAAAWWYRPALLAVLFLVVASLVLLAYRAGREHAPATPTPPQPAVAATTKSVATPPATPAPLESPETTTPSPTLVPEKQSTPARNAPPEARPISPNSRVALGGPASSSPGTPSTAPRAVEGAALENTLPPPTWPTATGSPLPEQRATERVLPTAVSLLPSLAQLLPFEVAPATSRKAVEFRPTRRPGSFAFEWGAIATPSLQKPGFTAGLAYRLPARGRLEFPLQLRYRQEKVQIVSANVNGLTGNLENLGTGAPMFNAQSVESLFLDLQRARLDALRTRGLELVVGADYRLNSRWTFGVAGGLEYLLQAQGPIIFTDTLSNQAVFRSAGFEDLLVVDFAAADQSPVSGGTPVFNAGRNASAVGSINRLVPRAYLRAGYQVAPRLGLYASGSYLLGTVYQDGLGSLRREQVKLGLRWRIN</sequence>
<gene>
    <name evidence="3" type="ORF">H9S92_10830</name>
</gene>
<dbReference type="AlphaFoldDB" id="A0A923T7M0"/>
<reference evidence="3" key="1">
    <citation type="submission" date="2020-08" db="EMBL/GenBank/DDBJ databases">
        <title>Lewinella bacteria from marine environments.</title>
        <authorList>
            <person name="Zhong Y."/>
        </authorList>
    </citation>
    <scope>NUCLEOTIDE SEQUENCE</scope>
    <source>
        <strain evidence="3">KCTC 42187</strain>
    </source>
</reference>
<evidence type="ECO:0000313" key="4">
    <source>
        <dbReference type="Proteomes" id="UP000650081"/>
    </source>
</evidence>
<dbReference type="EMBL" id="JACSIT010000100">
    <property type="protein sequence ID" value="MBC6994660.1"/>
    <property type="molecule type" value="Genomic_DNA"/>
</dbReference>
<evidence type="ECO:0000256" key="1">
    <source>
        <dbReference type="SAM" id="MobiDB-lite"/>
    </source>
</evidence>
<dbReference type="RefSeq" id="WP_187466726.1">
    <property type="nucleotide sequence ID" value="NZ_JACSIT010000100.1"/>
</dbReference>